<feature type="transmembrane region" description="Helical" evidence="1">
    <location>
        <begin position="118"/>
        <end position="151"/>
    </location>
</feature>
<feature type="transmembrane region" description="Helical" evidence="1">
    <location>
        <begin position="74"/>
        <end position="98"/>
    </location>
</feature>
<organism evidence="2 3">
    <name type="scientific">Paraconexibacter antarcticus</name>
    <dbReference type="NCBI Taxonomy" id="2949664"/>
    <lineage>
        <taxon>Bacteria</taxon>
        <taxon>Bacillati</taxon>
        <taxon>Actinomycetota</taxon>
        <taxon>Thermoleophilia</taxon>
        <taxon>Solirubrobacterales</taxon>
        <taxon>Paraconexibacteraceae</taxon>
        <taxon>Paraconexibacter</taxon>
    </lineage>
</organism>
<reference evidence="2 3" key="1">
    <citation type="submission" date="2022-06" db="EMBL/GenBank/DDBJ databases">
        <title>Paraconexibacter antarcticus.</title>
        <authorList>
            <person name="Kim C.S."/>
        </authorList>
    </citation>
    <scope>NUCLEOTIDE SEQUENCE [LARGE SCALE GENOMIC DNA]</scope>
    <source>
        <strain evidence="2 3">02-257</strain>
    </source>
</reference>
<sequence>MPTQTTSPQVRIGRLDVAITLLLSALGIGLMIENVYTTDVSAPDVAFLAIPAFVAVTIPLLWRTVDPIRALGAVVVALALHAIVFGSAVRCGVAFPALGFLAFSAASRRDGREAQAGLGLAVLGAVLVGAGDFLGFGVAVFGAPIITLAWGLGRVAASRRRLAADLRVRNDELRVARDERARLEVASDRAQLSHDLDALLHRRLGELARLADRGERSVADGTATAVLSDIERESRATLDEMRELVGVLRSDHDGSATTTPQPTLTSLEALVVRAKGADARLSVDGDPRVLPAGVELSAYRVVEHLLDALEDAPGIAVNVRFADDMLELSVGGPMRRRSEVSAAVARARERVELHRGSLRTSTHGGRAEAVAALPLIA</sequence>
<dbReference type="RefSeq" id="WP_254570195.1">
    <property type="nucleotide sequence ID" value="NZ_CP098502.1"/>
</dbReference>
<dbReference type="EMBL" id="CP098502">
    <property type="protein sequence ID" value="UTI63470.1"/>
    <property type="molecule type" value="Genomic_DNA"/>
</dbReference>
<feature type="transmembrane region" description="Helical" evidence="1">
    <location>
        <begin position="44"/>
        <end position="62"/>
    </location>
</feature>
<dbReference type="InterPro" id="IPR036890">
    <property type="entry name" value="HATPase_C_sf"/>
</dbReference>
<keyword evidence="3" id="KW-1185">Reference proteome</keyword>
<evidence type="ECO:0000313" key="3">
    <source>
        <dbReference type="Proteomes" id="UP001056035"/>
    </source>
</evidence>
<protein>
    <recommendedName>
        <fullName evidence="4">Signal transduction histidine kinase</fullName>
    </recommendedName>
</protein>
<evidence type="ECO:0008006" key="4">
    <source>
        <dbReference type="Google" id="ProtNLM"/>
    </source>
</evidence>
<keyword evidence="1" id="KW-0812">Transmembrane</keyword>
<keyword evidence="1" id="KW-0472">Membrane</keyword>
<accession>A0ABY5DN70</accession>
<name>A0ABY5DN70_9ACTN</name>
<proteinExistence type="predicted"/>
<dbReference type="Gene3D" id="3.30.565.10">
    <property type="entry name" value="Histidine kinase-like ATPase, C-terminal domain"/>
    <property type="match status" value="1"/>
</dbReference>
<gene>
    <name evidence="2" type="ORF">NBH00_19240</name>
</gene>
<feature type="transmembrane region" description="Helical" evidence="1">
    <location>
        <begin position="12"/>
        <end position="32"/>
    </location>
</feature>
<keyword evidence="1" id="KW-1133">Transmembrane helix</keyword>
<dbReference type="Proteomes" id="UP001056035">
    <property type="component" value="Chromosome"/>
</dbReference>
<evidence type="ECO:0000256" key="1">
    <source>
        <dbReference type="SAM" id="Phobius"/>
    </source>
</evidence>
<evidence type="ECO:0000313" key="2">
    <source>
        <dbReference type="EMBL" id="UTI63470.1"/>
    </source>
</evidence>